<protein>
    <recommendedName>
        <fullName evidence="5">5-bromo-4-chloroindolyl phosphate hydrolysis protein</fullName>
    </recommendedName>
</protein>
<evidence type="ECO:0000313" key="3">
    <source>
        <dbReference type="EMBL" id="TYC88106.1"/>
    </source>
</evidence>
<reference evidence="3 4" key="1">
    <citation type="submission" date="2019-08" db="EMBL/GenBank/DDBJ databases">
        <title>Isolation and enrichment of carboxydotrophic bacteria from anaerobic sludge for the production of bio-based chemicals from syngas.</title>
        <authorList>
            <person name="Antares A.L."/>
            <person name="Moreira J."/>
            <person name="Diender M."/>
            <person name="Parshina S.N."/>
            <person name="Stams A.J.M."/>
            <person name="Alves M."/>
            <person name="Alves J.I."/>
            <person name="Sousa D.Z."/>
        </authorList>
    </citation>
    <scope>NUCLEOTIDE SEQUENCE [LARGE SCALE GENOMIC DNA]</scope>
    <source>
        <strain evidence="3 4">JM</strain>
    </source>
</reference>
<sequence length="432" mass="49237">MFGRSRMAKKDYSNIGNDIKDIVQDALNSEEFKELNKNITATVARAMDEVKRSGEYWQEQQRQQRENNQKAKRQAANGRRTREKINKPQPPEMVARNAVQNAYSPVKKQPNNLISKSPHGRVSGMLLMVFGNIGIGVSLLLLLIFSSVFGFTFTSMPLLGISAGILLPIFTVSALMSAKGSNLRGRVKRFRQYASRLRGREFCKISDLSDPIGRSKKYVVKDLRKMISLGMFPQGRFDENEEYLLISDEAYQNHLKLKEGKKLQEEKARMEQVALDQKRKLETENPEMKAVHEVIAEGQDTIRQINEANIAIEGEIISQKLDRLEKVITKIFEFIEENPDGLPEIRKFMGYYLPTTLKLVSVYRDLDAEPIQGANIQATKKEIEDTLDTISHAFENLLDSFYEDTAMDVSTDISVLNTMLAQEGLTNREFKK</sequence>
<evidence type="ECO:0000256" key="1">
    <source>
        <dbReference type="SAM" id="MobiDB-lite"/>
    </source>
</evidence>
<dbReference type="AlphaFoldDB" id="A0A5D0WVX5"/>
<gene>
    <name evidence="3" type="ORF">FXB42_00370</name>
</gene>
<evidence type="ECO:0000313" key="4">
    <source>
        <dbReference type="Proteomes" id="UP000322619"/>
    </source>
</evidence>
<keyword evidence="2" id="KW-0812">Transmembrane</keyword>
<dbReference type="InterPro" id="IPR018770">
    <property type="entry name" value="ChloroindolylP_hydrolase"/>
</dbReference>
<dbReference type="EMBL" id="VSLA01000002">
    <property type="protein sequence ID" value="TYC88106.1"/>
    <property type="molecule type" value="Genomic_DNA"/>
</dbReference>
<accession>A0A5D0WVX5</accession>
<comment type="caution">
    <text evidence="3">The sequence shown here is derived from an EMBL/GenBank/DDBJ whole genome shotgun (WGS) entry which is preliminary data.</text>
</comment>
<name>A0A5D0WVX5_9FIRM</name>
<feature type="transmembrane region" description="Helical" evidence="2">
    <location>
        <begin position="158"/>
        <end position="178"/>
    </location>
</feature>
<evidence type="ECO:0008006" key="5">
    <source>
        <dbReference type="Google" id="ProtNLM"/>
    </source>
</evidence>
<keyword evidence="2" id="KW-0472">Membrane</keyword>
<feature type="region of interest" description="Disordered" evidence="1">
    <location>
        <begin position="55"/>
        <end position="91"/>
    </location>
</feature>
<keyword evidence="2" id="KW-1133">Transmembrane helix</keyword>
<dbReference type="Proteomes" id="UP000322619">
    <property type="component" value="Unassembled WGS sequence"/>
</dbReference>
<organism evidence="3 4">
    <name type="scientific">Acetobacterium wieringae</name>
    <dbReference type="NCBI Taxonomy" id="52694"/>
    <lineage>
        <taxon>Bacteria</taxon>
        <taxon>Bacillati</taxon>
        <taxon>Bacillota</taxon>
        <taxon>Clostridia</taxon>
        <taxon>Eubacteriales</taxon>
        <taxon>Eubacteriaceae</taxon>
        <taxon>Acetobacterium</taxon>
    </lineage>
</organism>
<proteinExistence type="predicted"/>
<dbReference type="Pfam" id="PF10112">
    <property type="entry name" value="Halogen_Hydrol"/>
    <property type="match status" value="1"/>
</dbReference>
<feature type="transmembrane region" description="Helical" evidence="2">
    <location>
        <begin position="125"/>
        <end position="152"/>
    </location>
</feature>
<evidence type="ECO:0000256" key="2">
    <source>
        <dbReference type="SAM" id="Phobius"/>
    </source>
</evidence>